<evidence type="ECO:0000313" key="1">
    <source>
        <dbReference type="EMBL" id="OGY86741.1"/>
    </source>
</evidence>
<name>A0A1G2BC65_9BACT</name>
<sequence length="105" mass="12577">MNEDIAKEIKIKEDEIEKQLDRIYTMVKEHTPQSFLKIEYKRAVERITEKYHLLLSNLEQQKQILGDEKYAKFDQTLREEYKKEIVFLAVAIDEATGVNTEKEER</sequence>
<reference evidence="1 2" key="1">
    <citation type="journal article" date="2016" name="Nat. Commun.">
        <title>Thousands of microbial genomes shed light on interconnected biogeochemical processes in an aquifer system.</title>
        <authorList>
            <person name="Anantharaman K."/>
            <person name="Brown C.T."/>
            <person name="Hug L.A."/>
            <person name="Sharon I."/>
            <person name="Castelle C.J."/>
            <person name="Probst A.J."/>
            <person name="Thomas B.C."/>
            <person name="Singh A."/>
            <person name="Wilkins M.J."/>
            <person name="Karaoz U."/>
            <person name="Brodie E.L."/>
            <person name="Williams K.H."/>
            <person name="Hubbard S.S."/>
            <person name="Banfield J.F."/>
        </authorList>
    </citation>
    <scope>NUCLEOTIDE SEQUENCE [LARGE SCALE GENOMIC DNA]</scope>
</reference>
<dbReference type="AlphaFoldDB" id="A0A1G2BC65"/>
<comment type="caution">
    <text evidence="1">The sequence shown here is derived from an EMBL/GenBank/DDBJ whole genome shotgun (WGS) entry which is preliminary data.</text>
</comment>
<accession>A0A1G2BC65</accession>
<dbReference type="Proteomes" id="UP000176420">
    <property type="component" value="Unassembled WGS sequence"/>
</dbReference>
<organism evidence="1 2">
    <name type="scientific">Candidatus Kerfeldbacteria bacterium RIFOXYB2_FULL_38_14</name>
    <dbReference type="NCBI Taxonomy" id="1798547"/>
    <lineage>
        <taxon>Bacteria</taxon>
        <taxon>Candidatus Kerfeldiibacteriota</taxon>
    </lineage>
</organism>
<evidence type="ECO:0000313" key="2">
    <source>
        <dbReference type="Proteomes" id="UP000176420"/>
    </source>
</evidence>
<gene>
    <name evidence="1" type="ORF">A2319_00790</name>
</gene>
<proteinExistence type="predicted"/>
<protein>
    <submittedName>
        <fullName evidence="1">Uncharacterized protein</fullName>
    </submittedName>
</protein>
<dbReference type="EMBL" id="MHKI01000016">
    <property type="protein sequence ID" value="OGY86741.1"/>
    <property type="molecule type" value="Genomic_DNA"/>
</dbReference>